<name>I0HS56_RUBGI</name>
<dbReference type="HOGENOM" id="CLU_079417_6_0_4"/>
<sequence length="197" mass="21628">MNPLLAKISPTATRMIRMDHSHALTLFHKLEPGQSPSAREATVRQLCAALEIHAQLEEEIFYPALRETGAELPQLERSQPEHDEMRTQIERVRSLHAEPDAQALALRDLMRAVMHHVAEEESSLLPAAEERLGERLSELGQRMTERRLELAKPLAGEMAADAVRSSPGKTALVVAGAVAAGALLLGSLKRSKDKDPA</sequence>
<dbReference type="PANTHER" id="PTHR35585:SF1">
    <property type="entry name" value="HHE DOMAIN PROTEIN (AFU_ORTHOLOGUE AFUA_4G00730)"/>
    <property type="match status" value="1"/>
</dbReference>
<evidence type="ECO:0000313" key="2">
    <source>
        <dbReference type="EMBL" id="BAL95843.1"/>
    </source>
</evidence>
<dbReference type="PATRIC" id="fig|983917.3.peg.2434"/>
<evidence type="ECO:0000313" key="3">
    <source>
        <dbReference type="Proteomes" id="UP000007883"/>
    </source>
</evidence>
<reference evidence="2 3" key="1">
    <citation type="journal article" date="2012" name="J. Bacteriol.">
        <title>Complete genome sequence of phototrophic betaproteobacterium Rubrivivax gelatinosus IL144.</title>
        <authorList>
            <person name="Nagashima S."/>
            <person name="Kamimura A."/>
            <person name="Shimizu T."/>
            <person name="Nakamura-isaki S."/>
            <person name="Aono E."/>
            <person name="Sakamoto K."/>
            <person name="Ichikawa N."/>
            <person name="Nakazawa H."/>
            <person name="Sekine M."/>
            <person name="Yamazaki S."/>
            <person name="Fujita N."/>
            <person name="Shimada K."/>
            <person name="Hanada S."/>
            <person name="Nagashima K.V.P."/>
        </authorList>
    </citation>
    <scope>NUCLEOTIDE SEQUENCE [LARGE SCALE GENOMIC DNA]</scope>
    <source>
        <strain evidence="3">NBRC 100245 / IL144</strain>
    </source>
</reference>
<dbReference type="InterPro" id="IPR012312">
    <property type="entry name" value="Hemerythrin-like"/>
</dbReference>
<proteinExistence type="predicted"/>
<dbReference type="EMBL" id="AP012320">
    <property type="protein sequence ID" value="BAL95843.1"/>
    <property type="molecule type" value="Genomic_DNA"/>
</dbReference>
<dbReference type="AlphaFoldDB" id="I0HS56"/>
<dbReference type="KEGG" id="rge:RGE_25020"/>
<dbReference type="eggNOG" id="COG5592">
    <property type="taxonomic scope" value="Bacteria"/>
</dbReference>
<protein>
    <recommendedName>
        <fullName evidence="1">Hemerythrin-like domain-containing protein</fullName>
    </recommendedName>
</protein>
<dbReference type="PANTHER" id="PTHR35585">
    <property type="entry name" value="HHE DOMAIN PROTEIN (AFU_ORTHOLOGUE AFUA_4G00730)"/>
    <property type="match status" value="1"/>
</dbReference>
<gene>
    <name evidence="2" type="ordered locus">RGE_25020</name>
</gene>
<dbReference type="CDD" id="cd12108">
    <property type="entry name" value="Hr-like"/>
    <property type="match status" value="1"/>
</dbReference>
<feature type="domain" description="Hemerythrin-like" evidence="1">
    <location>
        <begin position="12"/>
        <end position="128"/>
    </location>
</feature>
<dbReference type="Proteomes" id="UP000007883">
    <property type="component" value="Chromosome"/>
</dbReference>
<dbReference type="Gene3D" id="1.20.120.520">
    <property type="entry name" value="nmb1532 protein domain like"/>
    <property type="match status" value="1"/>
</dbReference>
<accession>I0HS56</accession>
<dbReference type="RefSeq" id="WP_014428705.1">
    <property type="nucleotide sequence ID" value="NC_017075.1"/>
</dbReference>
<evidence type="ECO:0000259" key="1">
    <source>
        <dbReference type="Pfam" id="PF01814"/>
    </source>
</evidence>
<keyword evidence="3" id="KW-1185">Reference proteome</keyword>
<organism evidence="2 3">
    <name type="scientific">Rubrivivax gelatinosus (strain NBRC 100245 / IL144)</name>
    <dbReference type="NCBI Taxonomy" id="983917"/>
    <lineage>
        <taxon>Bacteria</taxon>
        <taxon>Pseudomonadati</taxon>
        <taxon>Pseudomonadota</taxon>
        <taxon>Betaproteobacteria</taxon>
        <taxon>Burkholderiales</taxon>
        <taxon>Sphaerotilaceae</taxon>
        <taxon>Rubrivivax</taxon>
    </lineage>
</organism>
<dbReference type="Pfam" id="PF01814">
    <property type="entry name" value="Hemerythrin"/>
    <property type="match status" value="1"/>
</dbReference>
<dbReference type="STRING" id="983917.RGE_25020"/>